<evidence type="ECO:0000313" key="2">
    <source>
        <dbReference type="Proteomes" id="UP001352852"/>
    </source>
</evidence>
<protein>
    <submittedName>
        <fullName evidence="1">Uncharacterized protein</fullName>
    </submittedName>
</protein>
<name>A0ABU7CVT4_9TELE</name>
<comment type="caution">
    <text evidence="1">The sequence shown here is derived from an EMBL/GenBank/DDBJ whole genome shotgun (WGS) entry which is preliminary data.</text>
</comment>
<sequence>MAASLSTCLLYELQSLSPCRDVWSLWLPNRHDGCFIERSLLPSRRPIRGPGYGWPVHTQRQEAGISHSADHSDFFGGLIHQSYDTAKIAAAWCRLLTSLA</sequence>
<evidence type="ECO:0000313" key="1">
    <source>
        <dbReference type="EMBL" id="MED6266861.1"/>
    </source>
</evidence>
<dbReference type="Proteomes" id="UP001352852">
    <property type="component" value="Unassembled WGS sequence"/>
</dbReference>
<gene>
    <name evidence="1" type="ORF">CHARACLAT_006317</name>
</gene>
<accession>A0ABU7CVT4</accession>
<proteinExistence type="predicted"/>
<dbReference type="EMBL" id="JAHUTJ010008520">
    <property type="protein sequence ID" value="MED6266861.1"/>
    <property type="molecule type" value="Genomic_DNA"/>
</dbReference>
<keyword evidence="2" id="KW-1185">Reference proteome</keyword>
<organism evidence="1 2">
    <name type="scientific">Characodon lateralis</name>
    <dbReference type="NCBI Taxonomy" id="208331"/>
    <lineage>
        <taxon>Eukaryota</taxon>
        <taxon>Metazoa</taxon>
        <taxon>Chordata</taxon>
        <taxon>Craniata</taxon>
        <taxon>Vertebrata</taxon>
        <taxon>Euteleostomi</taxon>
        <taxon>Actinopterygii</taxon>
        <taxon>Neopterygii</taxon>
        <taxon>Teleostei</taxon>
        <taxon>Neoteleostei</taxon>
        <taxon>Acanthomorphata</taxon>
        <taxon>Ovalentaria</taxon>
        <taxon>Atherinomorphae</taxon>
        <taxon>Cyprinodontiformes</taxon>
        <taxon>Goodeidae</taxon>
        <taxon>Characodon</taxon>
    </lineage>
</organism>
<reference evidence="1 2" key="1">
    <citation type="submission" date="2021-06" db="EMBL/GenBank/DDBJ databases">
        <authorList>
            <person name="Palmer J.M."/>
        </authorList>
    </citation>
    <scope>NUCLEOTIDE SEQUENCE [LARGE SCALE GENOMIC DNA]</scope>
    <source>
        <strain evidence="1 2">CL_MEX2019</strain>
        <tissue evidence="1">Muscle</tissue>
    </source>
</reference>